<sequence length="480" mass="52393">MSSDAALNITIIGAGIAGLSTALALSHANPHHDITVLEAKEYLSELGAGIQLAANSVRVLDGWGLTHHLERVASEASRTSIRRWRDGREIGALEHNPASAWLYGWPHWQMYRPDLQRVLYGAVRRFANVKVLFGHAAKHVDHVTGTVTADDGEVFESDLVVAADGIGSKMRLCMPETSDLVPTPYPEHTYRAVIPRARMLSNPVTAALMTEPESKAWVGPGVIIMGYAIASGELYNVLVNTPRRDPDAPLVAWSQPGDVNALRGAVEGWCQQVEELLSLIEEDECTVWALGEVLDAPTYASESGRMALVGDAAHALLPHDMQGGGMAIEDAASLAQFLTSAKSKKDLPRVMAAWSAFRQGRVERLREMSRNNARLFSLRDGPAQAVRDRQWAAAREDAQEDEAIEGRLMSPDDVQRRRVARARPPPDPTARSSVEPGGAMWINGYDVVDESRRYCRQHLHVHLNGRGGSGEGLVEGDHDA</sequence>
<dbReference type="PANTHER" id="PTHR13789:SF147">
    <property type="entry name" value="PUTATIVE (AFU_ORTHOLOGUE AFUA_2G01950)-RELATED"/>
    <property type="match status" value="1"/>
</dbReference>
<feature type="domain" description="FAD-binding" evidence="7">
    <location>
        <begin position="9"/>
        <end position="357"/>
    </location>
</feature>
<protein>
    <submittedName>
        <fullName evidence="8">Pol</fullName>
    </submittedName>
</protein>
<keyword evidence="4" id="KW-0560">Oxidoreductase</keyword>
<comment type="similarity">
    <text evidence="1">Belongs to the paxM FAD-dependent monooxygenase family.</text>
</comment>
<gene>
    <name evidence="8" type="ORF">O9K51_09919</name>
</gene>
<proteinExistence type="inferred from homology"/>
<keyword evidence="2" id="KW-0285">Flavoprotein</keyword>
<dbReference type="InterPro" id="IPR002938">
    <property type="entry name" value="FAD-bd"/>
</dbReference>
<dbReference type="Proteomes" id="UP001163105">
    <property type="component" value="Unassembled WGS sequence"/>
</dbReference>
<dbReference type="Gene3D" id="3.50.50.60">
    <property type="entry name" value="FAD/NAD(P)-binding domain"/>
    <property type="match status" value="1"/>
</dbReference>
<feature type="region of interest" description="Disordered" evidence="6">
    <location>
        <begin position="396"/>
        <end position="438"/>
    </location>
</feature>
<dbReference type="InterPro" id="IPR050493">
    <property type="entry name" value="FAD-dep_Monooxygenase_BioMet"/>
</dbReference>
<keyword evidence="5" id="KW-0503">Monooxygenase</keyword>
<accession>A0AB34FDR9</accession>
<dbReference type="EMBL" id="JAQHRD010000012">
    <property type="protein sequence ID" value="KAJ6437363.1"/>
    <property type="molecule type" value="Genomic_DNA"/>
</dbReference>
<evidence type="ECO:0000256" key="1">
    <source>
        <dbReference type="ARBA" id="ARBA00007992"/>
    </source>
</evidence>
<keyword evidence="3" id="KW-0274">FAD</keyword>
<dbReference type="GO" id="GO:0004497">
    <property type="term" value="F:monooxygenase activity"/>
    <property type="evidence" value="ECO:0007669"/>
    <property type="project" value="UniProtKB-KW"/>
</dbReference>
<dbReference type="SUPFAM" id="SSF54373">
    <property type="entry name" value="FAD-linked reductases, C-terminal domain"/>
    <property type="match status" value="1"/>
</dbReference>
<evidence type="ECO:0000259" key="7">
    <source>
        <dbReference type="Pfam" id="PF01494"/>
    </source>
</evidence>
<dbReference type="PANTHER" id="PTHR13789">
    <property type="entry name" value="MONOOXYGENASE"/>
    <property type="match status" value="1"/>
</dbReference>
<dbReference type="InterPro" id="IPR036188">
    <property type="entry name" value="FAD/NAD-bd_sf"/>
</dbReference>
<evidence type="ECO:0000256" key="5">
    <source>
        <dbReference type="ARBA" id="ARBA00023033"/>
    </source>
</evidence>
<evidence type="ECO:0000313" key="9">
    <source>
        <dbReference type="Proteomes" id="UP001163105"/>
    </source>
</evidence>
<comment type="caution">
    <text evidence="8">The sequence shown here is derived from an EMBL/GenBank/DDBJ whole genome shotgun (WGS) entry which is preliminary data.</text>
</comment>
<evidence type="ECO:0000256" key="3">
    <source>
        <dbReference type="ARBA" id="ARBA00022827"/>
    </source>
</evidence>
<evidence type="ECO:0000313" key="8">
    <source>
        <dbReference type="EMBL" id="KAJ6437363.1"/>
    </source>
</evidence>
<evidence type="ECO:0000256" key="6">
    <source>
        <dbReference type="SAM" id="MobiDB-lite"/>
    </source>
</evidence>
<dbReference type="Pfam" id="PF01494">
    <property type="entry name" value="FAD_binding_3"/>
    <property type="match status" value="1"/>
</dbReference>
<dbReference type="SUPFAM" id="SSF51905">
    <property type="entry name" value="FAD/NAD(P)-binding domain"/>
    <property type="match status" value="1"/>
</dbReference>
<dbReference type="AlphaFoldDB" id="A0AB34FDR9"/>
<evidence type="ECO:0000256" key="4">
    <source>
        <dbReference type="ARBA" id="ARBA00023002"/>
    </source>
</evidence>
<dbReference type="GO" id="GO:0071949">
    <property type="term" value="F:FAD binding"/>
    <property type="evidence" value="ECO:0007669"/>
    <property type="project" value="InterPro"/>
</dbReference>
<evidence type="ECO:0000256" key="2">
    <source>
        <dbReference type="ARBA" id="ARBA00022630"/>
    </source>
</evidence>
<keyword evidence="9" id="KW-1185">Reference proteome</keyword>
<name>A0AB34FDR9_9HYPO</name>
<reference evidence="8" key="1">
    <citation type="submission" date="2023-01" db="EMBL/GenBank/DDBJ databases">
        <title>The growth and conidiation of Purpureocillium lavendulum are regulated by nitrogen source and histone H3K14 acetylation.</title>
        <authorList>
            <person name="Tang P."/>
            <person name="Han J."/>
            <person name="Zhang C."/>
            <person name="Tang P."/>
            <person name="Qi F."/>
            <person name="Zhang K."/>
            <person name="Liang L."/>
        </authorList>
    </citation>
    <scope>NUCLEOTIDE SEQUENCE</scope>
    <source>
        <strain evidence="8">YMF1.00683</strain>
    </source>
</reference>
<dbReference type="PRINTS" id="PR00420">
    <property type="entry name" value="RNGMNOXGNASE"/>
</dbReference>
<organism evidence="8 9">
    <name type="scientific">Purpureocillium lavendulum</name>
    <dbReference type="NCBI Taxonomy" id="1247861"/>
    <lineage>
        <taxon>Eukaryota</taxon>
        <taxon>Fungi</taxon>
        <taxon>Dikarya</taxon>
        <taxon>Ascomycota</taxon>
        <taxon>Pezizomycotina</taxon>
        <taxon>Sordariomycetes</taxon>
        <taxon>Hypocreomycetidae</taxon>
        <taxon>Hypocreales</taxon>
        <taxon>Ophiocordycipitaceae</taxon>
        <taxon>Purpureocillium</taxon>
    </lineage>
</organism>